<sequence>MKEPIVWESHFLAQPMHIQMDNVTFTLGTANARGALEVDFHDYVPIMIGSLAFDNLDFNLLGSLFFQLKRRNHPLI</sequence>
<gene>
    <name evidence="1" type="ORF">MEC_00817</name>
</gene>
<evidence type="ECO:0008006" key="3">
    <source>
        <dbReference type="Google" id="ProtNLM"/>
    </source>
</evidence>
<protein>
    <recommendedName>
        <fullName evidence="3">AsmA-like C-terminal domain-containing protein</fullName>
    </recommendedName>
</protein>
<accession>J0PS46</accession>
<evidence type="ECO:0000313" key="1">
    <source>
        <dbReference type="EMBL" id="EJF75341.1"/>
    </source>
</evidence>
<dbReference type="eggNOG" id="COG2982">
    <property type="taxonomic scope" value="Bacteria"/>
</dbReference>
<dbReference type="STRING" id="1094551.MEC_00817"/>
<dbReference type="Proteomes" id="UP000008761">
    <property type="component" value="Unassembled WGS sequence"/>
</dbReference>
<dbReference type="AlphaFoldDB" id="J0PS46"/>
<evidence type="ECO:0000313" key="2">
    <source>
        <dbReference type="Proteomes" id="UP000008761"/>
    </source>
</evidence>
<comment type="caution">
    <text evidence="1">The sequence shown here is derived from an EMBL/GenBank/DDBJ whole genome shotgun (WGS) entry which is preliminary data.</text>
</comment>
<dbReference type="EMBL" id="AIME01000004">
    <property type="protein sequence ID" value="EJF75341.1"/>
    <property type="molecule type" value="Genomic_DNA"/>
</dbReference>
<organism evidence="1 2">
    <name type="scientific">Bartonella alsatica IBS 382</name>
    <dbReference type="NCBI Taxonomy" id="1094551"/>
    <lineage>
        <taxon>Bacteria</taxon>
        <taxon>Pseudomonadati</taxon>
        <taxon>Pseudomonadota</taxon>
        <taxon>Alphaproteobacteria</taxon>
        <taxon>Hyphomicrobiales</taxon>
        <taxon>Bartonellaceae</taxon>
        <taxon>Bartonella</taxon>
    </lineage>
</organism>
<name>J0PS46_9HYPH</name>
<reference evidence="1 2" key="1">
    <citation type="submission" date="2012-03" db="EMBL/GenBank/DDBJ databases">
        <title>The Genome Sequence of Bartonella alsatica IBS 382.</title>
        <authorList>
            <consortium name="The Broad Institute Genome Sequencing Platform"/>
            <consortium name="The Broad Institute Genome Sequencing Center for Infectious Disease"/>
            <person name="Feldgarden M."/>
            <person name="Kirby J."/>
            <person name="Kosoy M."/>
            <person name="Birtles R."/>
            <person name="Probert W.S."/>
            <person name="Chiaraviglio L."/>
            <person name="Young S.K."/>
            <person name="Zeng Q."/>
            <person name="Gargeya S."/>
            <person name="Fitzgerald M."/>
            <person name="Haas B."/>
            <person name="Abouelleil A."/>
            <person name="Alvarado L."/>
            <person name="Arachchi H.M."/>
            <person name="Berlin A."/>
            <person name="Chapman S.B."/>
            <person name="Gearin G."/>
            <person name="Goldberg J."/>
            <person name="Griggs A."/>
            <person name="Gujja S."/>
            <person name="Hansen M."/>
            <person name="Heiman D."/>
            <person name="Howarth C."/>
            <person name="Larimer J."/>
            <person name="Lui A."/>
            <person name="MacDonald P.J.P."/>
            <person name="McCowen C."/>
            <person name="Montmayeur A."/>
            <person name="Murphy C."/>
            <person name="Neiman D."/>
            <person name="Pearson M."/>
            <person name="Priest M."/>
            <person name="Roberts A."/>
            <person name="Saif S."/>
            <person name="Shea T."/>
            <person name="Sisk P."/>
            <person name="Stolte C."/>
            <person name="Sykes S."/>
            <person name="Wortman J."/>
            <person name="Nusbaum C."/>
            <person name="Birren B."/>
        </authorList>
    </citation>
    <scope>NUCLEOTIDE SEQUENCE [LARGE SCALE GENOMIC DNA]</scope>
    <source>
        <strain evidence="1 2">IBS 382</strain>
    </source>
</reference>
<dbReference type="HOGENOM" id="CLU_2647167_0_0_5"/>
<dbReference type="PATRIC" id="fig|1094551.3.peg.904"/>
<proteinExistence type="predicted"/>